<proteinExistence type="predicted"/>
<dbReference type="Gene3D" id="2.30.40.10">
    <property type="entry name" value="Urease, subunit C, domain 1"/>
    <property type="match status" value="1"/>
</dbReference>
<dbReference type="InterPro" id="IPR006680">
    <property type="entry name" value="Amidohydro-rel"/>
</dbReference>
<dbReference type="InterPro" id="IPR011059">
    <property type="entry name" value="Metal-dep_hydrolase_composite"/>
</dbReference>
<dbReference type="Gene3D" id="1.20.58.520">
    <property type="entry name" value="Amidohydrolase"/>
    <property type="match status" value="1"/>
</dbReference>
<evidence type="ECO:0000259" key="1">
    <source>
        <dbReference type="Pfam" id="PF01979"/>
    </source>
</evidence>
<sequence>MASFLIKDVRIFDGEAVIDNGSVLVKDGKIAEVSTTPIDFNGKIISRSGHTLVPGLIDAHVHIDFGNESGLAQGLRFGVTTQCDMGNAPFQIHQLRELVKKGDCSDLKAAMKSATPEGGWPAPLLKKVGVELPPDDNNLETEEEGRKFIHDGADYIKLLHESGAPFAMDLPRMPTNVIKAIAHEAHKSGLTSLAHAFTVEDTLEVLSLGFDGTAHVAFDKPPIDDLISSFQKNNAFCIPTLAVIGSFTKDGRDLQEKYAHDLRVQKLLVEGGQEKLCKCSAMTSASDGSLQHGIETVKRLKEAGVDIICGTDSTGLAPGTGYGVSLHQELELYVKECGFSLLEALRTATSLPAKRLKFPDRGRIREGLRADLVLVEGDPTEDIRHTLDLRGVWVAGEFSSHYSHGL</sequence>
<dbReference type="SUPFAM" id="SSF51338">
    <property type="entry name" value="Composite domain of metallo-dependent hydrolases"/>
    <property type="match status" value="1"/>
</dbReference>
<dbReference type="EMBL" id="JAXOVC010000009">
    <property type="protein sequence ID" value="KAK4497003.1"/>
    <property type="molecule type" value="Genomic_DNA"/>
</dbReference>
<dbReference type="InterPro" id="IPR051781">
    <property type="entry name" value="Metallo-dep_Hydrolase"/>
</dbReference>
<dbReference type="Gene3D" id="3.30.110.90">
    <property type="entry name" value="Amidohydrolase"/>
    <property type="match status" value="1"/>
</dbReference>
<keyword evidence="3" id="KW-1185">Reference proteome</keyword>
<protein>
    <recommendedName>
        <fullName evidence="1">Amidohydrolase-related domain-containing protein</fullName>
    </recommendedName>
</protein>
<reference evidence="2 3" key="1">
    <citation type="journal article" date="2023" name="G3 (Bethesda)">
        <title>A chromosome-level genome assembly of Zasmidium syzygii isolated from banana leaves.</title>
        <authorList>
            <person name="van Westerhoven A.C."/>
            <person name="Mehrabi R."/>
            <person name="Talebi R."/>
            <person name="Steentjes M.B.F."/>
            <person name="Corcolon B."/>
            <person name="Chong P.A."/>
            <person name="Kema G.H.J."/>
            <person name="Seidl M.F."/>
        </authorList>
    </citation>
    <scope>NUCLEOTIDE SEQUENCE [LARGE SCALE GENOMIC DNA]</scope>
    <source>
        <strain evidence="2 3">P124</strain>
    </source>
</reference>
<dbReference type="Gene3D" id="3.40.50.10910">
    <property type="entry name" value="Amidohydrolase"/>
    <property type="match status" value="1"/>
</dbReference>
<organism evidence="2 3">
    <name type="scientific">Zasmidium cellare</name>
    <name type="common">Wine cellar mold</name>
    <name type="synonym">Racodium cellare</name>
    <dbReference type="NCBI Taxonomy" id="395010"/>
    <lineage>
        <taxon>Eukaryota</taxon>
        <taxon>Fungi</taxon>
        <taxon>Dikarya</taxon>
        <taxon>Ascomycota</taxon>
        <taxon>Pezizomycotina</taxon>
        <taxon>Dothideomycetes</taxon>
        <taxon>Dothideomycetidae</taxon>
        <taxon>Mycosphaerellales</taxon>
        <taxon>Mycosphaerellaceae</taxon>
        <taxon>Zasmidium</taxon>
    </lineage>
</organism>
<dbReference type="Pfam" id="PF01979">
    <property type="entry name" value="Amidohydro_1"/>
    <property type="match status" value="1"/>
</dbReference>
<dbReference type="InterPro" id="IPR032466">
    <property type="entry name" value="Metal_Hydrolase"/>
</dbReference>
<gene>
    <name evidence="2" type="ORF">PRZ48_011452</name>
</gene>
<feature type="domain" description="Amidohydrolase-related" evidence="1">
    <location>
        <begin position="51"/>
        <end position="396"/>
    </location>
</feature>
<comment type="caution">
    <text evidence="2">The sequence shown here is derived from an EMBL/GenBank/DDBJ whole genome shotgun (WGS) entry which is preliminary data.</text>
</comment>
<name>A0ABR0E6X2_ZASCE</name>
<evidence type="ECO:0000313" key="2">
    <source>
        <dbReference type="EMBL" id="KAK4497003.1"/>
    </source>
</evidence>
<dbReference type="PANTHER" id="PTHR43135">
    <property type="entry name" value="ALPHA-D-RIBOSE 1-METHYLPHOSPHONATE 5-TRIPHOSPHATE DIPHOSPHATASE"/>
    <property type="match status" value="1"/>
</dbReference>
<dbReference type="SUPFAM" id="SSF51556">
    <property type="entry name" value="Metallo-dependent hydrolases"/>
    <property type="match status" value="1"/>
</dbReference>
<accession>A0ABR0E6X2</accession>
<dbReference type="PANTHER" id="PTHR43135:SF3">
    <property type="entry name" value="ALPHA-D-RIBOSE 1-METHYLPHOSPHONATE 5-TRIPHOSPHATE DIPHOSPHATASE"/>
    <property type="match status" value="1"/>
</dbReference>
<evidence type="ECO:0000313" key="3">
    <source>
        <dbReference type="Proteomes" id="UP001305779"/>
    </source>
</evidence>
<dbReference type="Proteomes" id="UP001305779">
    <property type="component" value="Unassembled WGS sequence"/>
</dbReference>